<dbReference type="KEGG" id="kaf:KAFR_0B01170"/>
<keyword evidence="3" id="KW-0496">Mitochondrion</keyword>
<gene>
    <name evidence="6" type="primary">KAFR0B01170</name>
    <name evidence="6" type="ORF">KAFR_0B01170</name>
</gene>
<comment type="function">
    <text evidence="4">Inhibits the enzyme activity of ATPase.</text>
</comment>
<comment type="similarity">
    <text evidence="2 4">Belongs to the ATPase inhibitor family.</text>
</comment>
<dbReference type="GO" id="GO:0005739">
    <property type="term" value="C:mitochondrion"/>
    <property type="evidence" value="ECO:0007669"/>
    <property type="project" value="UniProtKB-SubCell"/>
</dbReference>
<evidence type="ECO:0000256" key="4">
    <source>
        <dbReference type="RuleBase" id="RU368087"/>
    </source>
</evidence>
<evidence type="ECO:0000256" key="1">
    <source>
        <dbReference type="ARBA" id="ARBA00004173"/>
    </source>
</evidence>
<dbReference type="RefSeq" id="XP_003955551.1">
    <property type="nucleotide sequence ID" value="XM_003955502.1"/>
</dbReference>
<protein>
    <recommendedName>
        <fullName evidence="4">ATPase inhibitor, mitochondrial</fullName>
    </recommendedName>
</protein>
<dbReference type="InterPro" id="IPR007648">
    <property type="entry name" value="ATPase_inhibitor_mt"/>
</dbReference>
<dbReference type="Proteomes" id="UP000005220">
    <property type="component" value="Chromosome 2"/>
</dbReference>
<evidence type="ECO:0000256" key="2">
    <source>
        <dbReference type="ARBA" id="ARBA00010901"/>
    </source>
</evidence>
<dbReference type="AlphaFoldDB" id="H2APW6"/>
<accession>H2APW6</accession>
<dbReference type="EMBL" id="HE650822">
    <property type="protein sequence ID" value="CCF56416.1"/>
    <property type="molecule type" value="Genomic_DNA"/>
</dbReference>
<keyword evidence="7" id="KW-1185">Reference proteome</keyword>
<dbReference type="Pfam" id="PF04568">
    <property type="entry name" value="IATP"/>
    <property type="match status" value="1"/>
</dbReference>
<reference evidence="6 7" key="1">
    <citation type="journal article" date="2011" name="Proc. Natl. Acad. Sci. U.S.A.">
        <title>Evolutionary erosion of yeast sex chromosomes by mating-type switching accidents.</title>
        <authorList>
            <person name="Gordon J.L."/>
            <person name="Armisen D."/>
            <person name="Proux-Wera E."/>
            <person name="Oheigeartaigh S.S."/>
            <person name="Byrne K.P."/>
            <person name="Wolfe K.H."/>
        </authorList>
    </citation>
    <scope>NUCLEOTIDE SEQUENCE [LARGE SCALE GENOMIC DNA]</scope>
    <source>
        <strain evidence="7">ATCC 22294 / BCRC 22015 / CBS 2517 / CECT 1963 / NBRC 1671 / NRRL Y-8276</strain>
    </source>
</reference>
<dbReference type="GeneID" id="13882640"/>
<organism evidence="6 7">
    <name type="scientific">Kazachstania africana (strain ATCC 22294 / BCRC 22015 / CBS 2517 / CECT 1963 / NBRC 1671 / NRRL Y-8276)</name>
    <name type="common">Yeast</name>
    <name type="synonym">Kluyveromyces africanus</name>
    <dbReference type="NCBI Taxonomy" id="1071382"/>
    <lineage>
        <taxon>Eukaryota</taxon>
        <taxon>Fungi</taxon>
        <taxon>Dikarya</taxon>
        <taxon>Ascomycota</taxon>
        <taxon>Saccharomycotina</taxon>
        <taxon>Saccharomycetes</taxon>
        <taxon>Saccharomycetales</taxon>
        <taxon>Saccharomycetaceae</taxon>
        <taxon>Kazachstania</taxon>
    </lineage>
</organism>
<evidence type="ECO:0000256" key="5">
    <source>
        <dbReference type="SAM" id="Coils"/>
    </source>
</evidence>
<proteinExistence type="inferred from homology"/>
<dbReference type="Gene3D" id="1.20.5.500">
    <property type="entry name" value="Single helix bin"/>
    <property type="match status" value="1"/>
</dbReference>
<keyword evidence="5" id="KW-0175">Coiled coil</keyword>
<dbReference type="InParanoid" id="H2APW6"/>
<evidence type="ECO:0000313" key="6">
    <source>
        <dbReference type="EMBL" id="CCF56416.1"/>
    </source>
</evidence>
<dbReference type="HOGENOM" id="CLU_145563_4_0_1"/>
<evidence type="ECO:0000256" key="3">
    <source>
        <dbReference type="ARBA" id="ARBA00023128"/>
    </source>
</evidence>
<comment type="subcellular location">
    <subcellularLocation>
        <location evidence="1">Mitochondrion</location>
    </subcellularLocation>
</comment>
<sequence>MSIICSLAPLRGARAVTPRLVTISIRNYNNNNRNGNGDVLPPPPPDSGLNLLRDREIAREDYFIRRHEREQLLKFKEQLKLHHEQLEKLEKKIDKLMQNGPEAK</sequence>
<evidence type="ECO:0000313" key="7">
    <source>
        <dbReference type="Proteomes" id="UP000005220"/>
    </source>
</evidence>
<name>H2APW6_KAZAF</name>
<feature type="coiled-coil region" evidence="5">
    <location>
        <begin position="72"/>
        <end position="99"/>
    </location>
</feature>
<dbReference type="GO" id="GO:0042030">
    <property type="term" value="F:ATPase inhibitor activity"/>
    <property type="evidence" value="ECO:0007669"/>
    <property type="project" value="InterPro"/>
</dbReference>